<accession>A0A226N207</accession>
<protein>
    <submittedName>
        <fullName evidence="2">Uncharacterized protein</fullName>
    </submittedName>
</protein>
<proteinExistence type="predicted"/>
<dbReference type="Proteomes" id="UP000198323">
    <property type="component" value="Unassembled WGS sequence"/>
</dbReference>
<sequence length="84" mass="10048">YRVCNILYFQFRIPKKKPNNKSEDVQVQSPLTRLPGSQHWDYPLREWRLSANNRETSTKGRRRRDCDRCSSNDEESIGYEVISK</sequence>
<gene>
    <name evidence="2" type="ORF">ASZ78_010418</name>
</gene>
<comment type="caution">
    <text evidence="2">The sequence shown here is derived from an EMBL/GenBank/DDBJ whole genome shotgun (WGS) entry which is preliminary data.</text>
</comment>
<name>A0A226N207_CALSU</name>
<evidence type="ECO:0000256" key="1">
    <source>
        <dbReference type="SAM" id="MobiDB-lite"/>
    </source>
</evidence>
<feature type="region of interest" description="Disordered" evidence="1">
    <location>
        <begin position="51"/>
        <end position="84"/>
    </location>
</feature>
<feature type="non-terminal residue" evidence="2">
    <location>
        <position position="1"/>
    </location>
</feature>
<reference evidence="2 3" key="1">
    <citation type="submission" date="2016-07" db="EMBL/GenBank/DDBJ databases">
        <title>Disparate Historic Effective Population Sizes Predicted by Modern Levels of Genome Diversity for the Scaled Quail (Callipepla squamata) and the Northern Bobwhite (Colinus virginianus): Inferences from First and Second Generation Draft Genome Assemblies for Sympatric New World Quail.</title>
        <authorList>
            <person name="Oldeschulte D.L."/>
            <person name="Halley Y.A."/>
            <person name="Bhattarai E.K."/>
            <person name="Brashear W.A."/>
            <person name="Hill J."/>
            <person name="Metz R.P."/>
            <person name="Johnson C.D."/>
            <person name="Rollins D."/>
            <person name="Peterson M.J."/>
            <person name="Bickhart D.M."/>
            <person name="Decker J.E."/>
            <person name="Seabury C.M."/>
        </authorList>
    </citation>
    <scope>NUCLEOTIDE SEQUENCE [LARGE SCALE GENOMIC DNA]</scope>
    <source>
        <strain evidence="2 3">Texas</strain>
        <tissue evidence="2">Leg muscle</tissue>
    </source>
</reference>
<evidence type="ECO:0000313" key="2">
    <source>
        <dbReference type="EMBL" id="OXB61561.1"/>
    </source>
</evidence>
<organism evidence="2 3">
    <name type="scientific">Callipepla squamata</name>
    <name type="common">Scaled quail</name>
    <dbReference type="NCBI Taxonomy" id="9009"/>
    <lineage>
        <taxon>Eukaryota</taxon>
        <taxon>Metazoa</taxon>
        <taxon>Chordata</taxon>
        <taxon>Craniata</taxon>
        <taxon>Vertebrata</taxon>
        <taxon>Euteleostomi</taxon>
        <taxon>Archelosauria</taxon>
        <taxon>Archosauria</taxon>
        <taxon>Dinosauria</taxon>
        <taxon>Saurischia</taxon>
        <taxon>Theropoda</taxon>
        <taxon>Coelurosauria</taxon>
        <taxon>Aves</taxon>
        <taxon>Neognathae</taxon>
        <taxon>Galloanserae</taxon>
        <taxon>Galliformes</taxon>
        <taxon>Odontophoridae</taxon>
        <taxon>Callipepla</taxon>
    </lineage>
</organism>
<dbReference type="EMBL" id="MCFN01000266">
    <property type="protein sequence ID" value="OXB61561.1"/>
    <property type="molecule type" value="Genomic_DNA"/>
</dbReference>
<keyword evidence="3" id="KW-1185">Reference proteome</keyword>
<dbReference type="STRING" id="9009.A0A226N207"/>
<dbReference type="AlphaFoldDB" id="A0A226N207"/>
<evidence type="ECO:0000313" key="3">
    <source>
        <dbReference type="Proteomes" id="UP000198323"/>
    </source>
</evidence>
<dbReference type="OrthoDB" id="442460at2759"/>